<feature type="domain" description="Major facilitator superfamily (MFS) profile" evidence="7">
    <location>
        <begin position="2"/>
        <end position="179"/>
    </location>
</feature>
<dbReference type="InterPro" id="IPR036259">
    <property type="entry name" value="MFS_trans_sf"/>
</dbReference>
<feature type="transmembrane region" description="Helical" evidence="6">
    <location>
        <begin position="70"/>
        <end position="89"/>
    </location>
</feature>
<feature type="transmembrane region" description="Helical" evidence="6">
    <location>
        <begin position="95"/>
        <end position="116"/>
    </location>
</feature>
<keyword evidence="5 6" id="KW-0472">Membrane</keyword>
<reference evidence="8 9" key="1">
    <citation type="submission" date="2018-07" db="EMBL/GenBank/DDBJ databases">
        <title>Mechanisms of high-level aminoglycoside resistance among Gram-negative pathogens in Brazil.</title>
        <authorList>
            <person name="Ballaben A.S."/>
            <person name="Darini A.L.C."/>
            <person name="Doi Y."/>
        </authorList>
    </citation>
    <scope>NUCLEOTIDE SEQUENCE [LARGE SCALE GENOMIC DNA]</scope>
    <source>
        <strain evidence="8 9">B2-305</strain>
    </source>
</reference>
<dbReference type="AlphaFoldDB" id="A0A367M5E1"/>
<evidence type="ECO:0000313" key="9">
    <source>
        <dbReference type="Proteomes" id="UP000253594"/>
    </source>
</evidence>
<dbReference type="InterPro" id="IPR050189">
    <property type="entry name" value="MFS_Efflux_Transporters"/>
</dbReference>
<feature type="transmembrane region" description="Helical" evidence="6">
    <location>
        <begin position="128"/>
        <end position="150"/>
    </location>
</feature>
<dbReference type="Gene3D" id="1.20.1250.20">
    <property type="entry name" value="MFS general substrate transporter like domains"/>
    <property type="match status" value="1"/>
</dbReference>
<protein>
    <submittedName>
        <fullName evidence="8">MFS transporter</fullName>
    </submittedName>
</protein>
<dbReference type="PROSITE" id="PS50850">
    <property type="entry name" value="MFS"/>
    <property type="match status" value="1"/>
</dbReference>
<dbReference type="InterPro" id="IPR011701">
    <property type="entry name" value="MFS"/>
</dbReference>
<organism evidence="8 9">
    <name type="scientific">Pseudomonas aeruginosa</name>
    <dbReference type="NCBI Taxonomy" id="287"/>
    <lineage>
        <taxon>Bacteria</taxon>
        <taxon>Pseudomonadati</taxon>
        <taxon>Pseudomonadota</taxon>
        <taxon>Gammaproteobacteria</taxon>
        <taxon>Pseudomonadales</taxon>
        <taxon>Pseudomonadaceae</taxon>
        <taxon>Pseudomonas</taxon>
    </lineage>
</organism>
<feature type="transmembrane region" description="Helical" evidence="6">
    <location>
        <begin position="40"/>
        <end position="63"/>
    </location>
</feature>
<evidence type="ECO:0000256" key="1">
    <source>
        <dbReference type="ARBA" id="ARBA00004651"/>
    </source>
</evidence>
<accession>A0A367M5E1</accession>
<dbReference type="GO" id="GO:0005886">
    <property type="term" value="C:plasma membrane"/>
    <property type="evidence" value="ECO:0007669"/>
    <property type="project" value="UniProtKB-SubCell"/>
</dbReference>
<dbReference type="Proteomes" id="UP000253594">
    <property type="component" value="Unassembled WGS sequence"/>
</dbReference>
<keyword evidence="4 6" id="KW-1133">Transmembrane helix</keyword>
<evidence type="ECO:0000256" key="6">
    <source>
        <dbReference type="SAM" id="Phobius"/>
    </source>
</evidence>
<evidence type="ECO:0000256" key="5">
    <source>
        <dbReference type="ARBA" id="ARBA00023136"/>
    </source>
</evidence>
<comment type="caution">
    <text evidence="8">The sequence shown here is derived from an EMBL/GenBank/DDBJ whole genome shotgun (WGS) entry which is preliminary data.</text>
</comment>
<feature type="non-terminal residue" evidence="8">
    <location>
        <position position="179"/>
    </location>
</feature>
<dbReference type="SUPFAM" id="SSF103473">
    <property type="entry name" value="MFS general substrate transporter"/>
    <property type="match status" value="1"/>
</dbReference>
<keyword evidence="2" id="KW-1003">Cell membrane</keyword>
<keyword evidence="3 6" id="KW-0812">Transmembrane</keyword>
<evidence type="ECO:0000259" key="7">
    <source>
        <dbReference type="PROSITE" id="PS50850"/>
    </source>
</evidence>
<evidence type="ECO:0000313" key="8">
    <source>
        <dbReference type="EMBL" id="RCI72610.1"/>
    </source>
</evidence>
<dbReference type="GO" id="GO:0022857">
    <property type="term" value="F:transmembrane transporter activity"/>
    <property type="evidence" value="ECO:0007669"/>
    <property type="project" value="InterPro"/>
</dbReference>
<sequence>MPLIVYVLGAAIFALTTSEYMVAGLMPALAAEFGVSFAAIGYLVTFYAGAMAVGGPLLSTALLRVPRKNALLGLIALFVVGQVIGALAPGYAVMVAARLVTAVAAAAFFGVALTACAELVEGNQFGRAASLVLGGLMVGTVLGLPVATWLGEWYGWRASFFAVALVAVLVGLLVLQLMP</sequence>
<dbReference type="PANTHER" id="PTHR43124">
    <property type="entry name" value="PURINE EFFLUX PUMP PBUE"/>
    <property type="match status" value="1"/>
</dbReference>
<dbReference type="EMBL" id="QORE01000890">
    <property type="protein sequence ID" value="RCI72610.1"/>
    <property type="molecule type" value="Genomic_DNA"/>
</dbReference>
<name>A0A367M5E1_PSEAI</name>
<evidence type="ECO:0000256" key="3">
    <source>
        <dbReference type="ARBA" id="ARBA00022692"/>
    </source>
</evidence>
<evidence type="ECO:0000256" key="2">
    <source>
        <dbReference type="ARBA" id="ARBA00022475"/>
    </source>
</evidence>
<gene>
    <name evidence="8" type="ORF">DT376_22825</name>
</gene>
<evidence type="ECO:0000256" key="4">
    <source>
        <dbReference type="ARBA" id="ARBA00022989"/>
    </source>
</evidence>
<dbReference type="Pfam" id="PF07690">
    <property type="entry name" value="MFS_1"/>
    <property type="match status" value="1"/>
</dbReference>
<proteinExistence type="predicted"/>
<comment type="subcellular location">
    <subcellularLocation>
        <location evidence="1">Cell membrane</location>
        <topology evidence="1">Multi-pass membrane protein</topology>
    </subcellularLocation>
</comment>
<dbReference type="InterPro" id="IPR020846">
    <property type="entry name" value="MFS_dom"/>
</dbReference>
<feature type="transmembrane region" description="Helical" evidence="6">
    <location>
        <begin position="156"/>
        <end position="175"/>
    </location>
</feature>
<dbReference type="PANTHER" id="PTHR43124:SF8">
    <property type="entry name" value="INNER MEMBRANE TRANSPORT PROTEIN YDHP"/>
    <property type="match status" value="1"/>
</dbReference>